<organism evidence="6 7">
    <name type="scientific">Parapedobacter composti</name>
    <dbReference type="NCBI Taxonomy" id="623281"/>
    <lineage>
        <taxon>Bacteria</taxon>
        <taxon>Pseudomonadati</taxon>
        <taxon>Bacteroidota</taxon>
        <taxon>Sphingobacteriia</taxon>
        <taxon>Sphingobacteriales</taxon>
        <taxon>Sphingobacteriaceae</taxon>
        <taxon>Parapedobacter</taxon>
    </lineage>
</organism>
<dbReference type="Pfam" id="PF01420">
    <property type="entry name" value="Methylase_S"/>
    <property type="match status" value="1"/>
</dbReference>
<name>A0A1I1MGC2_9SPHI</name>
<keyword evidence="2" id="KW-0680">Restriction system</keyword>
<dbReference type="GO" id="GO:0004519">
    <property type="term" value="F:endonuclease activity"/>
    <property type="evidence" value="ECO:0007669"/>
    <property type="project" value="UniProtKB-KW"/>
</dbReference>
<dbReference type="GO" id="GO:0009307">
    <property type="term" value="P:DNA restriction-modification system"/>
    <property type="evidence" value="ECO:0007669"/>
    <property type="project" value="UniProtKB-KW"/>
</dbReference>
<gene>
    <name evidence="6" type="ORF">SAMN05421747_1365</name>
</gene>
<sequence length="430" mass="49437">MIELETIPKGWTIAKFEDLLDYIQPTNYIVTSTEYKDNYPTPVLTAGKSFIKGYTNETDGIFTKLPTIIFDDFTTATQFVNFPFKVKSSAMKILQPTCDLVNIKLAYYYMQTIHLKGETHKRFWISEYSQMPVPIAPLNEQKRIIAKLEQLLTDLDKGIEYLETTKQQLKVYRESVLKWAFEGKLTNKDVKDGELPKGWTKTTLGEIVRKVSIKALPTEMPESKFIGMDCIESNALKPFMTYQFNQFKSAGNSFKVNHVLYGRMRPYLNKVYKAEFDGVCSGEFIIMECLNDFNPELLKYILHQRDFVRFANQKTSGDRPRVSFEELAEYPIFKCSPVEQNLIVQEIESRLSVCDKIEETIESSLQQAEALRLSIIKKAFEGKLVPQDSNDEPAEKLLERIRAAKGNGKPEKKEKVAKSEKSSKLKHATI</sequence>
<dbReference type="AlphaFoldDB" id="A0A1I1MGC2"/>
<proteinExistence type="inferred from homology"/>
<dbReference type="EMBL" id="FOLL01000036">
    <property type="protein sequence ID" value="SFC84449.1"/>
    <property type="molecule type" value="Genomic_DNA"/>
</dbReference>
<dbReference type="PANTHER" id="PTHR43140">
    <property type="entry name" value="TYPE-1 RESTRICTION ENZYME ECOKI SPECIFICITY PROTEIN"/>
    <property type="match status" value="1"/>
</dbReference>
<dbReference type="Gene3D" id="3.90.220.20">
    <property type="entry name" value="DNA methylase specificity domains"/>
    <property type="match status" value="2"/>
</dbReference>
<reference evidence="6 7" key="1">
    <citation type="submission" date="2016-10" db="EMBL/GenBank/DDBJ databases">
        <authorList>
            <person name="de Groot N.N."/>
        </authorList>
    </citation>
    <scope>NUCLEOTIDE SEQUENCE [LARGE SCALE GENOMIC DNA]</scope>
    <source>
        <strain evidence="6 7">DSM 22900</strain>
    </source>
</reference>
<dbReference type="InterPro" id="IPR044946">
    <property type="entry name" value="Restrct_endonuc_typeI_TRD_sf"/>
</dbReference>
<evidence type="ECO:0000256" key="4">
    <source>
        <dbReference type="SAM" id="MobiDB-lite"/>
    </source>
</evidence>
<comment type="similarity">
    <text evidence="1">Belongs to the type-I restriction system S methylase family.</text>
</comment>
<dbReference type="Proteomes" id="UP000199577">
    <property type="component" value="Unassembled WGS sequence"/>
</dbReference>
<dbReference type="CDD" id="cd17274">
    <property type="entry name" value="RMtype1_S_Eco540ANI-TRD1-CR1_like"/>
    <property type="match status" value="1"/>
</dbReference>
<accession>A0A1I1MGC2</accession>
<evidence type="ECO:0000313" key="6">
    <source>
        <dbReference type="EMBL" id="SFC84449.1"/>
    </source>
</evidence>
<evidence type="ECO:0000256" key="3">
    <source>
        <dbReference type="ARBA" id="ARBA00023125"/>
    </source>
</evidence>
<keyword evidence="6" id="KW-0378">Hydrolase</keyword>
<dbReference type="STRING" id="623281.SAMN05421747_1365"/>
<protein>
    <submittedName>
        <fullName evidence="6">Restriction endonuclease S subunit</fullName>
    </submittedName>
</protein>
<evidence type="ECO:0000313" key="7">
    <source>
        <dbReference type="Proteomes" id="UP000199577"/>
    </source>
</evidence>
<evidence type="ECO:0000256" key="1">
    <source>
        <dbReference type="ARBA" id="ARBA00010923"/>
    </source>
</evidence>
<dbReference type="PANTHER" id="PTHR43140:SF1">
    <property type="entry name" value="TYPE I RESTRICTION ENZYME ECOKI SPECIFICITY SUBUNIT"/>
    <property type="match status" value="1"/>
</dbReference>
<dbReference type="InterPro" id="IPR051212">
    <property type="entry name" value="Type-I_RE_S_subunit"/>
</dbReference>
<keyword evidence="7" id="KW-1185">Reference proteome</keyword>
<evidence type="ECO:0000256" key="2">
    <source>
        <dbReference type="ARBA" id="ARBA00022747"/>
    </source>
</evidence>
<feature type="region of interest" description="Disordered" evidence="4">
    <location>
        <begin position="402"/>
        <end position="430"/>
    </location>
</feature>
<feature type="compositionally biased region" description="Basic and acidic residues" evidence="4">
    <location>
        <begin position="402"/>
        <end position="423"/>
    </location>
</feature>
<dbReference type="SUPFAM" id="SSF116734">
    <property type="entry name" value="DNA methylase specificity domain"/>
    <property type="match status" value="2"/>
</dbReference>
<dbReference type="InterPro" id="IPR000055">
    <property type="entry name" value="Restrct_endonuc_typeI_TRD"/>
</dbReference>
<feature type="domain" description="Type I restriction modification DNA specificity" evidence="5">
    <location>
        <begin position="8"/>
        <end position="159"/>
    </location>
</feature>
<evidence type="ECO:0000259" key="5">
    <source>
        <dbReference type="Pfam" id="PF01420"/>
    </source>
</evidence>
<keyword evidence="3" id="KW-0238">DNA-binding</keyword>
<keyword evidence="6" id="KW-0540">Nuclease</keyword>
<dbReference type="GO" id="GO:0003677">
    <property type="term" value="F:DNA binding"/>
    <property type="evidence" value="ECO:0007669"/>
    <property type="project" value="UniProtKB-KW"/>
</dbReference>
<keyword evidence="6" id="KW-0255">Endonuclease</keyword>
<dbReference type="RefSeq" id="WP_211657669.1">
    <property type="nucleotide sequence ID" value="NZ_FOLL01000036.1"/>
</dbReference>